<dbReference type="InterPro" id="IPR040442">
    <property type="entry name" value="Pyrv_kinase-like_dom_sf"/>
</dbReference>
<dbReference type="SUPFAM" id="SSF56059">
    <property type="entry name" value="Glutathione synthetase ATP-binding domain-like"/>
    <property type="match status" value="1"/>
</dbReference>
<dbReference type="InterPro" id="IPR000121">
    <property type="entry name" value="PEP_util_C"/>
</dbReference>
<dbReference type="InterPro" id="IPR036637">
    <property type="entry name" value="Phosphohistidine_dom_sf"/>
</dbReference>
<dbReference type="NCBIfam" id="TIGR01418">
    <property type="entry name" value="PEP_synth"/>
    <property type="match status" value="1"/>
</dbReference>
<dbReference type="InterPro" id="IPR002192">
    <property type="entry name" value="PPDK_AMP/ATP-bd"/>
</dbReference>
<evidence type="ECO:0000259" key="15">
    <source>
        <dbReference type="Pfam" id="PF02896"/>
    </source>
</evidence>
<dbReference type="InterPro" id="IPR013815">
    <property type="entry name" value="ATP_grasp_subdomain_1"/>
</dbReference>
<dbReference type="HOGENOM" id="CLU_007308_6_2_2"/>
<evidence type="ECO:0000256" key="8">
    <source>
        <dbReference type="ARBA" id="ARBA00022777"/>
    </source>
</evidence>
<dbReference type="KEGG" id="mear:Mpt1_c07690"/>
<evidence type="ECO:0000256" key="12">
    <source>
        <dbReference type="PIRNR" id="PIRNR000854"/>
    </source>
</evidence>
<evidence type="ECO:0000256" key="5">
    <source>
        <dbReference type="ARBA" id="ARBA00022679"/>
    </source>
</evidence>
<dbReference type="SUPFAM" id="SSF51621">
    <property type="entry name" value="Phosphoenolpyruvate/pyruvate domain"/>
    <property type="match status" value="1"/>
</dbReference>
<dbReference type="InterPro" id="IPR006319">
    <property type="entry name" value="PEP_synth"/>
</dbReference>
<dbReference type="Gene3D" id="3.50.30.10">
    <property type="entry name" value="Phosphohistidine domain"/>
    <property type="match status" value="1"/>
</dbReference>
<dbReference type="STRING" id="1577791.Mpt1_c07690"/>
<comment type="cofactor">
    <cofactor evidence="1 12">
        <name>Mg(2+)</name>
        <dbReference type="ChEBI" id="CHEBI:18420"/>
    </cofactor>
</comment>
<dbReference type="OrthoDB" id="23397at2157"/>
<dbReference type="FunFam" id="3.30.1490.20:FF:000010">
    <property type="entry name" value="Phosphoenolpyruvate synthase"/>
    <property type="match status" value="1"/>
</dbReference>
<dbReference type="RefSeq" id="WP_048112335.1">
    <property type="nucleotide sequence ID" value="NZ_CP010070.1"/>
</dbReference>
<dbReference type="GO" id="GO:0005524">
    <property type="term" value="F:ATP binding"/>
    <property type="evidence" value="ECO:0007669"/>
    <property type="project" value="UniProtKB-KW"/>
</dbReference>
<evidence type="ECO:0000256" key="9">
    <source>
        <dbReference type="ARBA" id="ARBA00022840"/>
    </source>
</evidence>
<comment type="function">
    <text evidence="2 12">Catalyzes the phosphorylation of pyruvate to phosphoenolpyruvate.</text>
</comment>
<evidence type="ECO:0000313" key="17">
    <source>
        <dbReference type="Proteomes" id="UP000030787"/>
    </source>
</evidence>
<reference evidence="16 17" key="1">
    <citation type="journal article" date="2014" name="Appl. Environ. Microbiol.">
        <title>Comparative Genome Analysis of 'Candidatus Methanoplasma termitum' Indicates a New Mode of Energy Metabolism in the Seventh Order of Methanogens.</title>
        <authorList>
            <person name="Lang K."/>
            <person name="Schuldes J."/>
            <person name="Klingl A."/>
            <person name="Poehlein A."/>
            <person name="Daniel R."/>
            <person name="Brune A."/>
        </authorList>
    </citation>
    <scope>NUCLEOTIDE SEQUENCE [LARGE SCALE GENOMIC DNA]</scope>
    <source>
        <strain evidence="17">Mpt1</strain>
    </source>
</reference>
<dbReference type="GO" id="GO:0006094">
    <property type="term" value="P:gluconeogenesis"/>
    <property type="evidence" value="ECO:0007669"/>
    <property type="project" value="UniProtKB-UniPathway"/>
</dbReference>
<keyword evidence="9 12" id="KW-0067">ATP-binding</keyword>
<gene>
    <name evidence="16" type="primary">ppsA</name>
    <name evidence="16" type="ORF">Mpt1_c07690</name>
</gene>
<feature type="domain" description="PEP-utilising enzyme mobile" evidence="13">
    <location>
        <begin position="364"/>
        <end position="434"/>
    </location>
</feature>
<dbReference type="Gene3D" id="3.30.1490.20">
    <property type="entry name" value="ATP-grasp fold, A domain"/>
    <property type="match status" value="1"/>
</dbReference>
<dbReference type="NCBIfam" id="NF005057">
    <property type="entry name" value="PRK06464.1"/>
    <property type="match status" value="1"/>
</dbReference>
<dbReference type="GO" id="GO:0046872">
    <property type="term" value="F:metal ion binding"/>
    <property type="evidence" value="ECO:0007669"/>
    <property type="project" value="UniProtKB-KW"/>
</dbReference>
<keyword evidence="10 12" id="KW-0460">Magnesium</keyword>
<keyword evidence="5 12" id="KW-0808">Transferase</keyword>
<dbReference type="Gene3D" id="3.30.470.20">
    <property type="entry name" value="ATP-grasp fold, B domain"/>
    <property type="match status" value="1"/>
</dbReference>
<keyword evidence="6 12" id="KW-0479">Metal-binding</keyword>
<evidence type="ECO:0000256" key="7">
    <source>
        <dbReference type="ARBA" id="ARBA00022741"/>
    </source>
</evidence>
<keyword evidence="17" id="KW-1185">Reference proteome</keyword>
<dbReference type="InterPro" id="IPR008279">
    <property type="entry name" value="PEP-util_enz_mobile_dom"/>
</dbReference>
<comment type="catalytic activity">
    <reaction evidence="11 12">
        <text>pyruvate + ATP + H2O = phosphoenolpyruvate + AMP + phosphate + 2 H(+)</text>
        <dbReference type="Rhea" id="RHEA:11364"/>
        <dbReference type="ChEBI" id="CHEBI:15361"/>
        <dbReference type="ChEBI" id="CHEBI:15377"/>
        <dbReference type="ChEBI" id="CHEBI:15378"/>
        <dbReference type="ChEBI" id="CHEBI:30616"/>
        <dbReference type="ChEBI" id="CHEBI:43474"/>
        <dbReference type="ChEBI" id="CHEBI:58702"/>
        <dbReference type="ChEBI" id="CHEBI:456215"/>
        <dbReference type="EC" id="2.7.9.2"/>
    </reaction>
</comment>
<feature type="domain" description="PEP-utilising enzyme C-terminal" evidence="15">
    <location>
        <begin position="450"/>
        <end position="754"/>
    </location>
</feature>
<dbReference type="Pfam" id="PF02896">
    <property type="entry name" value="PEP-utilizers_C"/>
    <property type="match status" value="1"/>
</dbReference>
<dbReference type="Gene3D" id="3.20.20.60">
    <property type="entry name" value="Phosphoenolpyruvate-binding domains"/>
    <property type="match status" value="1"/>
</dbReference>
<keyword evidence="7 12" id="KW-0547">Nucleotide-binding</keyword>
<comment type="pathway">
    <text evidence="3 12">Carbohydrate biosynthesis; gluconeogenesis.</text>
</comment>
<sequence length="769" mass="84559">MDKKIVDVNELRVDDIPYVGGKGANLGELTSAGFPVPGAFVLTTVAYDYFLEKSKIMGKIEKELKSIDKSSDQSLADASKRIRALFEAHEIPEDLKKEIISSYRIVVPKGKTGFVAVRSSATAEDLPDASFAGQQETFLNVKDENDLIDKIRKCWSSLFTARAISYREKQGFAHSVVKLAVVVQKMVNSEVSGIMFTVDPHSGAKNIIIEAGYGLGEAIVGGEVTPDTYDVDKSKMAITKKRISTQKWRYIRGPDGGNVKEDVPASDEKKQKIEDRRILEIAEIGRQVEIHYQRPMDMEWCIEGGKVYLVQARPITAVGNSGGNSVKDDVSGESILLSGLGASPGFATGTVKIYDEKMSLDVVKDGDILVTKMTMPDMVPAMSRSVAIVTDEGGMTCHAAIISRELGTPCVVGTGSATNVLKDGDVITVDGTTGTIYKGEIKKKQETESHATGTVSAEFIPITGTKVMVNMSMPAKADEVAKLPCDGVGLMRSEFLFTNYIGEHPCAVIDDGRTDQLIDKLSDGIAKTARAFYPRPVILRTSDFKTNEYRDMKGGADYEPNEENPMIGWRGCSRYISKNYRDAFICELRAIKKARDELGMKNIFVMLPFVRTIFEVEEIVGMMESVGLKRGPDFKLYFMAEIPVNIFMAEEFCKYCDAFSIGSNDLTQLILGCDRDSDILGRMGYFDERNPGVKAAISHLIKVAHKNGKTVGICGQGPSVYPELVEFLVEEGIDSISLNPDTFVKTKRNIASAEQRILLKTLREMDSKK</sequence>
<dbReference type="EC" id="2.7.9.2" evidence="12"/>
<dbReference type="Pfam" id="PF00391">
    <property type="entry name" value="PEP-utilizers"/>
    <property type="match status" value="1"/>
</dbReference>
<proteinExistence type="inferred from homology"/>
<dbReference type="AlphaFoldDB" id="A0A0A7LED8"/>
<comment type="similarity">
    <text evidence="4 12">Belongs to the PEP-utilizing enzyme family.</text>
</comment>
<dbReference type="Pfam" id="PF01326">
    <property type="entry name" value="PPDK_N"/>
    <property type="match status" value="1"/>
</dbReference>
<evidence type="ECO:0000259" key="13">
    <source>
        <dbReference type="Pfam" id="PF00391"/>
    </source>
</evidence>
<evidence type="ECO:0000256" key="3">
    <source>
        <dbReference type="ARBA" id="ARBA00004742"/>
    </source>
</evidence>
<dbReference type="PANTHER" id="PTHR43030:SF1">
    <property type="entry name" value="PHOSPHOENOLPYRUVATE SYNTHASE"/>
    <property type="match status" value="1"/>
</dbReference>
<dbReference type="InterPro" id="IPR018274">
    <property type="entry name" value="PEP_util_AS"/>
</dbReference>
<keyword evidence="8 12" id="KW-0418">Kinase</keyword>
<dbReference type="PIRSF" id="PIRSF000854">
    <property type="entry name" value="PEP_synthase"/>
    <property type="match status" value="1"/>
</dbReference>
<evidence type="ECO:0000256" key="11">
    <source>
        <dbReference type="ARBA" id="ARBA00047700"/>
    </source>
</evidence>
<evidence type="ECO:0000259" key="14">
    <source>
        <dbReference type="Pfam" id="PF01326"/>
    </source>
</evidence>
<dbReference type="InterPro" id="IPR023151">
    <property type="entry name" value="PEP_util_CS"/>
</dbReference>
<dbReference type="PROSITE" id="PS00370">
    <property type="entry name" value="PEP_ENZYMES_PHOS_SITE"/>
    <property type="match status" value="1"/>
</dbReference>
<protein>
    <recommendedName>
        <fullName evidence="12">Phosphoenolpyruvate synthase</fullName>
        <shortName evidence="12">PEP synthase</shortName>
        <ecNumber evidence="12">2.7.9.2</ecNumber>
    </recommendedName>
    <alternativeName>
        <fullName evidence="12">Pyruvate, water dikinase</fullName>
    </alternativeName>
</protein>
<feature type="domain" description="Pyruvate phosphate dikinase AMP/ATP-binding" evidence="14">
    <location>
        <begin position="17"/>
        <end position="327"/>
    </location>
</feature>
<dbReference type="Proteomes" id="UP000030787">
    <property type="component" value="Chromosome"/>
</dbReference>
<dbReference type="SUPFAM" id="SSF52009">
    <property type="entry name" value="Phosphohistidine domain"/>
    <property type="match status" value="1"/>
</dbReference>
<evidence type="ECO:0000256" key="4">
    <source>
        <dbReference type="ARBA" id="ARBA00007837"/>
    </source>
</evidence>
<name>A0A0A7LED8_9ARCH</name>
<dbReference type="GeneID" id="24818438"/>
<dbReference type="InterPro" id="IPR015813">
    <property type="entry name" value="Pyrv/PenolPyrv_kinase-like_dom"/>
</dbReference>
<organism evidence="16 17">
    <name type="scientific">Candidatus Methanoplasma termitum</name>
    <dbReference type="NCBI Taxonomy" id="1577791"/>
    <lineage>
        <taxon>Archaea</taxon>
        <taxon>Methanobacteriati</taxon>
        <taxon>Thermoplasmatota</taxon>
        <taxon>Thermoplasmata</taxon>
        <taxon>Methanomassiliicoccales</taxon>
        <taxon>Methanomassiliicoccaceae</taxon>
        <taxon>Candidatus Methanoplasma</taxon>
    </lineage>
</organism>
<evidence type="ECO:0000313" key="16">
    <source>
        <dbReference type="EMBL" id="AIZ56652.1"/>
    </source>
</evidence>
<evidence type="ECO:0000256" key="2">
    <source>
        <dbReference type="ARBA" id="ARBA00002988"/>
    </source>
</evidence>
<dbReference type="EMBL" id="CP010070">
    <property type="protein sequence ID" value="AIZ56652.1"/>
    <property type="molecule type" value="Genomic_DNA"/>
</dbReference>
<evidence type="ECO:0000256" key="1">
    <source>
        <dbReference type="ARBA" id="ARBA00001946"/>
    </source>
</evidence>
<dbReference type="GO" id="GO:0008986">
    <property type="term" value="F:pyruvate, water dikinase activity"/>
    <property type="evidence" value="ECO:0007669"/>
    <property type="project" value="UniProtKB-EC"/>
</dbReference>
<dbReference type="PROSITE" id="PS00742">
    <property type="entry name" value="PEP_ENZYMES_2"/>
    <property type="match status" value="1"/>
</dbReference>
<evidence type="ECO:0000256" key="10">
    <source>
        <dbReference type="ARBA" id="ARBA00022842"/>
    </source>
</evidence>
<dbReference type="PANTHER" id="PTHR43030">
    <property type="entry name" value="PHOSPHOENOLPYRUVATE SYNTHASE"/>
    <property type="match status" value="1"/>
</dbReference>
<evidence type="ECO:0000256" key="6">
    <source>
        <dbReference type="ARBA" id="ARBA00022723"/>
    </source>
</evidence>
<dbReference type="UniPathway" id="UPA00138"/>
<accession>A0A0A7LED8</accession>